<dbReference type="SUPFAM" id="SSF56112">
    <property type="entry name" value="Protein kinase-like (PK-like)"/>
    <property type="match status" value="1"/>
</dbReference>
<organism evidence="2 3">
    <name type="scientific">Sphaerobolus stellatus (strain SS14)</name>
    <dbReference type="NCBI Taxonomy" id="990650"/>
    <lineage>
        <taxon>Eukaryota</taxon>
        <taxon>Fungi</taxon>
        <taxon>Dikarya</taxon>
        <taxon>Basidiomycota</taxon>
        <taxon>Agaricomycotina</taxon>
        <taxon>Agaricomycetes</taxon>
        <taxon>Phallomycetidae</taxon>
        <taxon>Geastrales</taxon>
        <taxon>Sphaerobolaceae</taxon>
        <taxon>Sphaerobolus</taxon>
    </lineage>
</organism>
<name>A0A0C9UTJ5_SPHS4</name>
<dbReference type="Pfam" id="PF00069">
    <property type="entry name" value="Pkinase"/>
    <property type="match status" value="1"/>
</dbReference>
<dbReference type="GO" id="GO:0004672">
    <property type="term" value="F:protein kinase activity"/>
    <property type="evidence" value="ECO:0007669"/>
    <property type="project" value="InterPro"/>
</dbReference>
<feature type="domain" description="Protein kinase" evidence="1">
    <location>
        <begin position="39"/>
        <end position="392"/>
    </location>
</feature>
<dbReference type="EMBL" id="KN837301">
    <property type="protein sequence ID" value="KIJ28646.1"/>
    <property type="molecule type" value="Genomic_DNA"/>
</dbReference>
<dbReference type="Gene3D" id="1.10.510.10">
    <property type="entry name" value="Transferase(Phosphotransferase) domain 1"/>
    <property type="match status" value="1"/>
</dbReference>
<keyword evidence="3" id="KW-1185">Reference proteome</keyword>
<dbReference type="PANTHER" id="PTHR24347">
    <property type="entry name" value="SERINE/THREONINE-PROTEIN KINASE"/>
    <property type="match status" value="1"/>
</dbReference>
<accession>A0A0C9UTJ5</accession>
<dbReference type="SMART" id="SM00220">
    <property type="entry name" value="S_TKc"/>
    <property type="match status" value="1"/>
</dbReference>
<evidence type="ECO:0000313" key="2">
    <source>
        <dbReference type="EMBL" id="KIJ28646.1"/>
    </source>
</evidence>
<evidence type="ECO:0000313" key="3">
    <source>
        <dbReference type="Proteomes" id="UP000054279"/>
    </source>
</evidence>
<reference evidence="2 3" key="1">
    <citation type="submission" date="2014-06" db="EMBL/GenBank/DDBJ databases">
        <title>Evolutionary Origins and Diversification of the Mycorrhizal Mutualists.</title>
        <authorList>
            <consortium name="DOE Joint Genome Institute"/>
            <consortium name="Mycorrhizal Genomics Consortium"/>
            <person name="Kohler A."/>
            <person name="Kuo A."/>
            <person name="Nagy L.G."/>
            <person name="Floudas D."/>
            <person name="Copeland A."/>
            <person name="Barry K.W."/>
            <person name="Cichocki N."/>
            <person name="Veneault-Fourrey C."/>
            <person name="LaButti K."/>
            <person name="Lindquist E.A."/>
            <person name="Lipzen A."/>
            <person name="Lundell T."/>
            <person name="Morin E."/>
            <person name="Murat C."/>
            <person name="Riley R."/>
            <person name="Ohm R."/>
            <person name="Sun H."/>
            <person name="Tunlid A."/>
            <person name="Henrissat B."/>
            <person name="Grigoriev I.V."/>
            <person name="Hibbett D.S."/>
            <person name="Martin F."/>
        </authorList>
    </citation>
    <scope>NUCLEOTIDE SEQUENCE [LARGE SCALE GENOMIC DNA]</scope>
    <source>
        <strain evidence="2 3">SS14</strain>
    </source>
</reference>
<proteinExistence type="predicted"/>
<dbReference type="PROSITE" id="PS50011">
    <property type="entry name" value="PROTEIN_KINASE_DOM"/>
    <property type="match status" value="1"/>
</dbReference>
<protein>
    <recommendedName>
        <fullName evidence="1">Protein kinase domain-containing protein</fullName>
    </recommendedName>
</protein>
<dbReference type="GO" id="GO:0005524">
    <property type="term" value="F:ATP binding"/>
    <property type="evidence" value="ECO:0007669"/>
    <property type="project" value="InterPro"/>
</dbReference>
<dbReference type="InterPro" id="IPR000719">
    <property type="entry name" value="Prot_kinase_dom"/>
</dbReference>
<dbReference type="Proteomes" id="UP000054279">
    <property type="component" value="Unassembled WGS sequence"/>
</dbReference>
<dbReference type="OrthoDB" id="3224178at2759"/>
<dbReference type="InterPro" id="IPR011009">
    <property type="entry name" value="Kinase-like_dom_sf"/>
</dbReference>
<sequence length="425" mass="49537">MAETRPPPYLRTWLLTSVEIYNELEEQRLIVVDSSEAWKHFEPLVNSKGYEICYYCPASEDYTPKVARPLCDLDTRLGDPFRPARHGPFVHHSPEGFDEEYENSPNAWQISPPTLTYAYDRLKRIVDRNDSEEIRILEYLNNEQLRSCPENHTIPLIERIASNEGWDFLVMPAWRLSWSGRRVFKFWQVDDYFELLIQSFEGLAFMHQHGIAHRDISLGNIAFNDDMTFGAHDNPFRLETHPIVSAWNFKLAYLDFGFSIQFDVKTDPNTWTLNGTKGTVDFHSPENWAADRTGIPYQALPADVFSLGKLWQLVLGEEEEKIEEIRTIPYVQEAIKIKYSVFASDVLKEHVLELKDLLRQTVEDDPAARPTAAQALERLRRLRQQIPSHVRFAPAEGYPDNVVTIKPGRWYRIDDDEYHRHVISI</sequence>
<dbReference type="HOGENOM" id="CLU_645857_0_0_1"/>
<dbReference type="AlphaFoldDB" id="A0A0C9UTJ5"/>
<evidence type="ECO:0000259" key="1">
    <source>
        <dbReference type="PROSITE" id="PS50011"/>
    </source>
</evidence>
<gene>
    <name evidence="2" type="ORF">M422DRAFT_37243</name>
</gene>